<evidence type="ECO:0000259" key="12">
    <source>
        <dbReference type="Pfam" id="PF13288"/>
    </source>
</evidence>
<comment type="cofactor">
    <cofactor evidence="9">
        <name>Mg(2+)</name>
        <dbReference type="ChEBI" id="CHEBI:18420"/>
    </cofactor>
    <cofactor evidence="9">
        <name>Mn(2+)</name>
        <dbReference type="ChEBI" id="CHEBI:29035"/>
    </cofactor>
</comment>
<dbReference type="NCBIfam" id="TIGR00243">
    <property type="entry name" value="Dxr"/>
    <property type="match status" value="1"/>
</dbReference>
<protein>
    <recommendedName>
        <fullName evidence="9">1-deoxy-D-xylulose 5-phosphate reductoisomerase</fullName>
        <shortName evidence="9">DXP reductoisomerase</shortName>
        <ecNumber evidence="9">1.1.1.267</ecNumber>
    </recommendedName>
    <alternativeName>
        <fullName evidence="9">1-deoxyxylulose-5-phosphate reductoisomerase</fullName>
    </alternativeName>
    <alternativeName>
        <fullName evidence="9">2-C-methyl-D-erythritol 4-phosphate synthase</fullName>
    </alternativeName>
</protein>
<keyword evidence="6 9" id="KW-0464">Manganese</keyword>
<feature type="binding site" evidence="9">
    <location>
        <position position="133"/>
    </location>
    <ligand>
        <name>NADPH</name>
        <dbReference type="ChEBI" id="CHEBI:57783"/>
    </ligand>
</feature>
<organism evidence="13 14">
    <name type="scientific">[Clostridium] leptum DSM 753</name>
    <dbReference type="NCBI Taxonomy" id="428125"/>
    <lineage>
        <taxon>Bacteria</taxon>
        <taxon>Bacillati</taxon>
        <taxon>Bacillota</taxon>
        <taxon>Clostridia</taxon>
        <taxon>Eubacteriales</taxon>
        <taxon>Oscillospiraceae</taxon>
        <taxon>Oscillospiraceae incertae sedis</taxon>
    </lineage>
</organism>
<evidence type="ECO:0000259" key="11">
    <source>
        <dbReference type="Pfam" id="PF08436"/>
    </source>
</evidence>
<dbReference type="GO" id="GO:0030604">
    <property type="term" value="F:1-deoxy-D-xylulose-5-phosphate reductoisomerase activity"/>
    <property type="evidence" value="ECO:0007669"/>
    <property type="project" value="UniProtKB-UniRule"/>
</dbReference>
<dbReference type="GO" id="GO:0016853">
    <property type="term" value="F:isomerase activity"/>
    <property type="evidence" value="ECO:0007669"/>
    <property type="project" value="UniProtKB-KW"/>
</dbReference>
<feature type="binding site" evidence="9">
    <location>
        <position position="24"/>
    </location>
    <ligand>
        <name>NADPH</name>
        <dbReference type="ChEBI" id="CHEBI:57783"/>
    </ligand>
</feature>
<evidence type="ECO:0000256" key="6">
    <source>
        <dbReference type="ARBA" id="ARBA00023211"/>
    </source>
</evidence>
<dbReference type="GO" id="GO:0070402">
    <property type="term" value="F:NADPH binding"/>
    <property type="evidence" value="ECO:0007669"/>
    <property type="project" value="InterPro"/>
</dbReference>
<dbReference type="EMBL" id="ABCB02000020">
    <property type="protein sequence ID" value="EDO60145.1"/>
    <property type="molecule type" value="Genomic_DNA"/>
</dbReference>
<dbReference type="UniPathway" id="UPA00056">
    <property type="reaction ID" value="UER00092"/>
</dbReference>
<comment type="function">
    <text evidence="9">Catalyzes the NADPH-dependent rearrangement and reduction of 1-deoxy-D-xylulose-5-phosphate (DXP) to 2-C-methyl-D-erythritol 4-phosphate (MEP).</text>
</comment>
<feature type="binding site" evidence="9">
    <location>
        <position position="132"/>
    </location>
    <ligand>
        <name>1-deoxy-D-xylulose 5-phosphate</name>
        <dbReference type="ChEBI" id="CHEBI:57792"/>
    </ligand>
</feature>
<feature type="binding site" evidence="9">
    <location>
        <position position="229"/>
    </location>
    <ligand>
        <name>1-deoxy-D-xylulose 5-phosphate</name>
        <dbReference type="ChEBI" id="CHEBI:57792"/>
    </ligand>
</feature>
<keyword evidence="9" id="KW-0460">Magnesium</keyword>
<dbReference type="Pfam" id="PF08436">
    <property type="entry name" value="DXP_redisom_C"/>
    <property type="match status" value="1"/>
</dbReference>
<proteinExistence type="inferred from homology"/>
<dbReference type="PANTHER" id="PTHR30525">
    <property type="entry name" value="1-DEOXY-D-XYLULOSE 5-PHOSPHATE REDUCTOISOMERASE"/>
    <property type="match status" value="1"/>
</dbReference>
<feature type="binding site" evidence="9">
    <location>
        <position position="184"/>
    </location>
    <ligand>
        <name>1-deoxy-D-xylulose 5-phosphate</name>
        <dbReference type="ChEBI" id="CHEBI:57792"/>
    </ligand>
</feature>
<dbReference type="InterPro" id="IPR026877">
    <property type="entry name" value="DXPR_C"/>
</dbReference>
<dbReference type="SUPFAM" id="SSF69055">
    <property type="entry name" value="1-deoxy-D-xylulose-5-phosphate reductoisomerase, C-terminal domain"/>
    <property type="match status" value="1"/>
</dbReference>
<evidence type="ECO:0000256" key="5">
    <source>
        <dbReference type="ARBA" id="ARBA00023002"/>
    </source>
</evidence>
<dbReference type="HAMAP" id="MF_00183">
    <property type="entry name" value="DXP_reductoisom"/>
    <property type="match status" value="1"/>
</dbReference>
<feature type="binding site" evidence="9">
    <location>
        <position position="46"/>
    </location>
    <ligand>
        <name>NADPH</name>
        <dbReference type="ChEBI" id="CHEBI:57783"/>
    </ligand>
</feature>
<dbReference type="InterPro" id="IPR013644">
    <property type="entry name" value="DXP_reductoisomerase_C"/>
</dbReference>
<evidence type="ECO:0000256" key="8">
    <source>
        <dbReference type="ARBA" id="ARBA00048543"/>
    </source>
</evidence>
<feature type="binding site" evidence="9">
    <location>
        <position position="23"/>
    </location>
    <ligand>
        <name>NADPH</name>
        <dbReference type="ChEBI" id="CHEBI:57783"/>
    </ligand>
</feature>
<keyword evidence="4 9" id="KW-0521">NADP</keyword>
<feature type="binding site" evidence="9">
    <location>
        <position position="159"/>
    </location>
    <ligand>
        <name>1-deoxy-D-xylulose 5-phosphate</name>
        <dbReference type="ChEBI" id="CHEBI:57792"/>
    </ligand>
</feature>
<comment type="similarity">
    <text evidence="2 9">Belongs to the DXR family.</text>
</comment>
<feature type="binding site" evidence="9">
    <location>
        <position position="158"/>
    </location>
    <ligand>
        <name>1-deoxy-D-xylulose 5-phosphate</name>
        <dbReference type="ChEBI" id="CHEBI:57792"/>
    </ligand>
</feature>
<evidence type="ECO:0000256" key="7">
    <source>
        <dbReference type="ARBA" id="ARBA00023229"/>
    </source>
</evidence>
<feature type="binding site" evidence="9">
    <location>
        <position position="226"/>
    </location>
    <ligand>
        <name>1-deoxy-D-xylulose 5-phosphate</name>
        <dbReference type="ChEBI" id="CHEBI:57792"/>
    </ligand>
</feature>
<dbReference type="PIRSF" id="PIRSF006205">
    <property type="entry name" value="Dxp_reductismrs"/>
    <property type="match status" value="1"/>
</dbReference>
<dbReference type="PANTHER" id="PTHR30525:SF0">
    <property type="entry name" value="1-DEOXY-D-XYLULOSE 5-PHOSPHATE REDUCTOISOMERASE, CHLOROPLASTIC"/>
    <property type="match status" value="1"/>
</dbReference>
<feature type="binding site" evidence="9">
    <location>
        <position position="21"/>
    </location>
    <ligand>
        <name>NADPH</name>
        <dbReference type="ChEBI" id="CHEBI:57783"/>
    </ligand>
</feature>
<feature type="domain" description="1-deoxy-D-xylulose 5-phosphate reductoisomerase C-terminal" evidence="11">
    <location>
        <begin position="153"/>
        <end position="237"/>
    </location>
</feature>
<feature type="binding site" evidence="9">
    <location>
        <position position="47"/>
    </location>
    <ligand>
        <name>NADPH</name>
        <dbReference type="ChEBI" id="CHEBI:57783"/>
    </ligand>
</feature>
<keyword evidence="5 9" id="KW-0560">Oxidoreductase</keyword>
<keyword evidence="7 9" id="KW-0414">Isoprene biosynthesis</keyword>
<dbReference type="Pfam" id="PF02670">
    <property type="entry name" value="DXP_reductoisom"/>
    <property type="match status" value="1"/>
</dbReference>
<dbReference type="Proteomes" id="UP000003490">
    <property type="component" value="Unassembled WGS sequence"/>
</dbReference>
<feature type="binding site" evidence="9">
    <location>
        <position position="229"/>
    </location>
    <ligand>
        <name>Mn(2+)</name>
        <dbReference type="ChEBI" id="CHEBI:29035"/>
    </ligand>
</feature>
<dbReference type="InterPro" id="IPR036169">
    <property type="entry name" value="DXPR_C_sf"/>
</dbReference>
<feature type="binding site" evidence="9">
    <location>
        <position position="207"/>
    </location>
    <ligand>
        <name>1-deoxy-D-xylulose 5-phosphate</name>
        <dbReference type="ChEBI" id="CHEBI:57792"/>
    </ligand>
</feature>
<evidence type="ECO:0000313" key="13">
    <source>
        <dbReference type="EMBL" id="EDO60145.1"/>
    </source>
</evidence>
<evidence type="ECO:0000256" key="1">
    <source>
        <dbReference type="ARBA" id="ARBA00005094"/>
    </source>
</evidence>
<feature type="binding site" evidence="9">
    <location>
        <position position="213"/>
    </location>
    <ligand>
        <name>NADPH</name>
        <dbReference type="ChEBI" id="CHEBI:57783"/>
    </ligand>
</feature>
<reference evidence="13 14" key="2">
    <citation type="submission" date="2007-08" db="EMBL/GenBank/DDBJ databases">
        <authorList>
            <person name="Fulton L."/>
            <person name="Clifton S."/>
            <person name="Fulton B."/>
            <person name="Xu J."/>
            <person name="Minx P."/>
            <person name="Pepin K.H."/>
            <person name="Johnson M."/>
            <person name="Thiruvilangam P."/>
            <person name="Bhonagiri V."/>
            <person name="Nash W.E."/>
            <person name="Wang C."/>
            <person name="Mardis E.R."/>
            <person name="Wilson R.K."/>
        </authorList>
    </citation>
    <scope>NUCLEOTIDE SEQUENCE [LARGE SCALE GENOMIC DNA]</scope>
    <source>
        <strain evidence="13 14">DSM 753</strain>
    </source>
</reference>
<feature type="domain" description="1-deoxy-D-xylulose 5-phosphate reductoisomerase N-terminal" evidence="10">
    <location>
        <begin position="15"/>
        <end position="139"/>
    </location>
</feature>
<dbReference type="InterPro" id="IPR013512">
    <property type="entry name" value="DXP_reductoisomerase_N"/>
</dbReference>
<dbReference type="FunFam" id="3.40.50.720:FF:000045">
    <property type="entry name" value="1-deoxy-D-xylulose 5-phosphate reductoisomerase"/>
    <property type="match status" value="1"/>
</dbReference>
<evidence type="ECO:0000256" key="2">
    <source>
        <dbReference type="ARBA" id="ARBA00006825"/>
    </source>
</evidence>
<dbReference type="GO" id="GO:0030145">
    <property type="term" value="F:manganese ion binding"/>
    <property type="evidence" value="ECO:0007669"/>
    <property type="project" value="TreeGrafter"/>
</dbReference>
<feature type="binding site" evidence="9">
    <location>
        <position position="157"/>
    </location>
    <ligand>
        <name>Mn(2+)</name>
        <dbReference type="ChEBI" id="CHEBI:29035"/>
    </ligand>
</feature>
<comment type="caution">
    <text evidence="9">Lacks conserved residue(s) required for the propagation of feature annotation.</text>
</comment>
<evidence type="ECO:0000313" key="14">
    <source>
        <dbReference type="Proteomes" id="UP000003490"/>
    </source>
</evidence>
<dbReference type="SUPFAM" id="SSF55347">
    <property type="entry name" value="Glyceraldehyde-3-phosphate dehydrogenase-like, C-terminal domain"/>
    <property type="match status" value="1"/>
</dbReference>
<feature type="binding site" evidence="9">
    <location>
        <position position="131"/>
    </location>
    <ligand>
        <name>NADPH</name>
        <dbReference type="ChEBI" id="CHEBI:57783"/>
    </ligand>
</feature>
<feature type="domain" description="DXP reductoisomerase C-terminal" evidence="12">
    <location>
        <begin position="269"/>
        <end position="385"/>
    </location>
</feature>
<evidence type="ECO:0000256" key="3">
    <source>
        <dbReference type="ARBA" id="ARBA00022723"/>
    </source>
</evidence>
<name>A7VWJ8_9FIRM</name>
<dbReference type="Pfam" id="PF13288">
    <property type="entry name" value="DXPR_C"/>
    <property type="match status" value="1"/>
</dbReference>
<dbReference type="eggNOG" id="COG0743">
    <property type="taxonomic scope" value="Bacteria"/>
</dbReference>
<sequence>MDKMERRCIIMIQTLSLLGSTGSIGTQALDIIRRLGIQVKALAAYRNIERLEQQIREFQPEFAAVYDVALAKELKLRVADCSTRIGAGMDGLLEAAVLPGSEMMFNSVVGMVGLLPTLEAIQAKKKIALANKETLVAGGALVMEAAKKQGVPVYPVDSEHSAVFQCIQGCPERKALKKLILTASGGPFFGKSMKELEQVSPEQALKHPNWDMGAKITIDCATMMNKGLEIMEASWLFDMPIDRVDVVVHRESIIHSMVQFQDNSVLAQLGVPDMRIPIQYALTYPKRLRSPVKELDLTELGALTFFPPDEENFLCLKACKQAMILGGTAPAAANGANEQAVELFLQKKISFLDIGRMVSLAIERHTDRKLTGLEDILKADRNAREFVLREAD</sequence>
<reference evidence="13 14" key="1">
    <citation type="submission" date="2007-08" db="EMBL/GenBank/DDBJ databases">
        <title>Draft genome sequence of Clostridium leptum (DSM 753).</title>
        <authorList>
            <person name="Sudarsanam P."/>
            <person name="Ley R."/>
            <person name="Guruge J."/>
            <person name="Turnbaugh P.J."/>
            <person name="Mahowald M."/>
            <person name="Liep D."/>
            <person name="Gordon J."/>
        </authorList>
    </citation>
    <scope>NUCLEOTIDE SEQUENCE [LARGE SCALE GENOMIC DNA]</scope>
    <source>
        <strain evidence="13 14">DSM 753</strain>
    </source>
</reference>
<keyword evidence="13" id="KW-0413">Isomerase</keyword>
<dbReference type="InterPro" id="IPR003821">
    <property type="entry name" value="DXP_reductoisomerase"/>
</dbReference>
<dbReference type="AlphaFoldDB" id="A7VWJ8"/>
<comment type="catalytic activity">
    <reaction evidence="8">
        <text>2-C-methyl-D-erythritol 4-phosphate + NADP(+) = 1-deoxy-D-xylulose 5-phosphate + NADPH + H(+)</text>
        <dbReference type="Rhea" id="RHEA:13717"/>
        <dbReference type="ChEBI" id="CHEBI:15378"/>
        <dbReference type="ChEBI" id="CHEBI:57783"/>
        <dbReference type="ChEBI" id="CHEBI:57792"/>
        <dbReference type="ChEBI" id="CHEBI:58262"/>
        <dbReference type="ChEBI" id="CHEBI:58349"/>
        <dbReference type="EC" id="1.1.1.267"/>
    </reaction>
    <physiologicalReaction direction="right-to-left" evidence="8">
        <dbReference type="Rhea" id="RHEA:13719"/>
    </physiologicalReaction>
</comment>
<feature type="binding site" evidence="9">
    <location>
        <position position="159"/>
    </location>
    <ligand>
        <name>Mn(2+)</name>
        <dbReference type="ChEBI" id="CHEBI:29035"/>
    </ligand>
</feature>
<dbReference type="InterPro" id="IPR036291">
    <property type="entry name" value="NAD(P)-bd_dom_sf"/>
</dbReference>
<evidence type="ECO:0000259" key="10">
    <source>
        <dbReference type="Pfam" id="PF02670"/>
    </source>
</evidence>
<feature type="binding site" evidence="9">
    <location>
        <position position="225"/>
    </location>
    <ligand>
        <name>1-deoxy-D-xylulose 5-phosphate</name>
        <dbReference type="ChEBI" id="CHEBI:57792"/>
    </ligand>
</feature>
<evidence type="ECO:0000256" key="4">
    <source>
        <dbReference type="ARBA" id="ARBA00022857"/>
    </source>
</evidence>
<dbReference type="SUPFAM" id="SSF51735">
    <property type="entry name" value="NAD(P)-binding Rossmann-fold domains"/>
    <property type="match status" value="1"/>
</dbReference>
<dbReference type="NCBIfam" id="NF009114">
    <property type="entry name" value="PRK12464.1"/>
    <property type="match status" value="1"/>
</dbReference>
<keyword evidence="3 9" id="KW-0479">Metal-binding</keyword>
<dbReference type="Gene3D" id="3.40.50.720">
    <property type="entry name" value="NAD(P)-binding Rossmann-like Domain"/>
    <property type="match status" value="1"/>
</dbReference>
<dbReference type="HOGENOM" id="CLU_035714_4_0_9"/>
<dbReference type="GO" id="GO:0051484">
    <property type="term" value="P:isopentenyl diphosphate biosynthetic process, methylerythritol 4-phosphate pathway involved in terpenoid biosynthetic process"/>
    <property type="evidence" value="ECO:0007669"/>
    <property type="project" value="TreeGrafter"/>
</dbReference>
<dbReference type="EC" id="1.1.1.267" evidence="9"/>
<accession>A7VWJ8</accession>
<feature type="binding site" evidence="9">
    <location>
        <position position="22"/>
    </location>
    <ligand>
        <name>NADPH</name>
        <dbReference type="ChEBI" id="CHEBI:57783"/>
    </ligand>
</feature>
<dbReference type="Gene3D" id="1.10.1740.10">
    <property type="match status" value="1"/>
</dbReference>
<comment type="caution">
    <text evidence="13">The sequence shown here is derived from an EMBL/GenBank/DDBJ whole genome shotgun (WGS) entry which is preliminary data.</text>
</comment>
<gene>
    <name evidence="9 13" type="primary">dxr</name>
    <name evidence="13" type="ORF">CLOLEP_02963</name>
</gene>
<evidence type="ECO:0000256" key="9">
    <source>
        <dbReference type="HAMAP-Rule" id="MF_00183"/>
    </source>
</evidence>
<comment type="pathway">
    <text evidence="1 9">Isoprenoid biosynthesis; isopentenyl diphosphate biosynthesis via DXP pathway; isopentenyl diphosphate from 1-deoxy-D-xylulose 5-phosphate: step 1/6.</text>
</comment>